<evidence type="ECO:0000313" key="4">
    <source>
        <dbReference type="Proteomes" id="UP000831786"/>
    </source>
</evidence>
<reference evidence="3 4" key="1">
    <citation type="submission" date="2022-04" db="EMBL/GenBank/DDBJ databases">
        <title>Leucobacter sp. isolated from rhizosphere of garlic.</title>
        <authorList>
            <person name="Won M."/>
            <person name="Lee C.-M."/>
            <person name="Woen H.-Y."/>
            <person name="Kwon S.-W."/>
        </authorList>
    </citation>
    <scope>NUCLEOTIDE SEQUENCE [LARGE SCALE GENOMIC DNA]</scope>
    <source>
        <strain evidence="3 4">H21R-40</strain>
    </source>
</reference>
<keyword evidence="2" id="KW-0472">Membrane</keyword>
<accession>A0ABY4FIJ0</accession>
<name>A0ABY4FIJ0_9MICO</name>
<gene>
    <name evidence="3" type="ORF">MUN78_09320</name>
</gene>
<feature type="transmembrane region" description="Helical" evidence="2">
    <location>
        <begin position="49"/>
        <end position="70"/>
    </location>
</feature>
<feature type="region of interest" description="Disordered" evidence="1">
    <location>
        <begin position="1"/>
        <end position="40"/>
    </location>
</feature>
<dbReference type="EMBL" id="CP095045">
    <property type="protein sequence ID" value="UOQ55906.1"/>
    <property type="molecule type" value="Genomic_DNA"/>
</dbReference>
<dbReference type="Proteomes" id="UP000831786">
    <property type="component" value="Chromosome"/>
</dbReference>
<protein>
    <recommendedName>
        <fullName evidence="5">Glutaminyl-peptide cyclotransferase</fullName>
    </recommendedName>
</protein>
<organism evidence="3 4">
    <name type="scientific">Leucobacter allii</name>
    <dbReference type="NCBI Taxonomy" id="2932247"/>
    <lineage>
        <taxon>Bacteria</taxon>
        <taxon>Bacillati</taxon>
        <taxon>Actinomycetota</taxon>
        <taxon>Actinomycetes</taxon>
        <taxon>Micrococcales</taxon>
        <taxon>Microbacteriaceae</taxon>
        <taxon>Leucobacter</taxon>
    </lineage>
</organism>
<feature type="compositionally biased region" description="Low complexity" evidence="1">
    <location>
        <begin position="1"/>
        <end position="36"/>
    </location>
</feature>
<keyword evidence="2" id="KW-0812">Transmembrane</keyword>
<proteinExistence type="predicted"/>
<sequence length="441" mass="46503">MGSTSSGPTRRTRTSGSSGRASSARASGSQDRASSAPASSTKSGALRSWAAVLAVLLGVWAVFFGIPAGIRFLKAPPISEGFGIEDAVVALRLDARDTSYLVLVNEAGETRSVQLEERGFENSRIAWSEAGMSTGGPTKEYLIGESGLTELPLPATDGALFEHARLTTDDGFLVRTGSTIGGDVLAFVDAERRSLESVSAGYGGAALASCDGEAVTVSEDGVRSVTRESPELTGLGVFDGVGTLECDGERVYGLDEISDGARSEERLRVWDRAATGAEEILIRYPDGLIDTFPGTAFVHDGRLYWSADWRLWSIPVPENRGAHRVATAPEGSTAHREPVVAEAVPAAELGGFIDDYELVVGSDDGVLAASGGRVFGVAEEDEFVNPSKGPSYDKLLGLAIVSADVGTGEWRVEIDIDDIDFPKRDLHVHAIAVDPEWAAGR</sequence>
<evidence type="ECO:0000313" key="3">
    <source>
        <dbReference type="EMBL" id="UOQ55906.1"/>
    </source>
</evidence>
<evidence type="ECO:0000256" key="2">
    <source>
        <dbReference type="SAM" id="Phobius"/>
    </source>
</evidence>
<evidence type="ECO:0000256" key="1">
    <source>
        <dbReference type="SAM" id="MobiDB-lite"/>
    </source>
</evidence>
<dbReference type="RefSeq" id="WP_244725980.1">
    <property type="nucleotide sequence ID" value="NZ_CP095045.1"/>
</dbReference>
<keyword evidence="2" id="KW-1133">Transmembrane helix</keyword>
<keyword evidence="4" id="KW-1185">Reference proteome</keyword>
<evidence type="ECO:0008006" key="5">
    <source>
        <dbReference type="Google" id="ProtNLM"/>
    </source>
</evidence>